<evidence type="ECO:0000256" key="1">
    <source>
        <dbReference type="SAM" id="MobiDB-lite"/>
    </source>
</evidence>
<feature type="non-terminal residue" evidence="3">
    <location>
        <position position="175"/>
    </location>
</feature>
<keyword evidence="3" id="KW-0238">DNA-binding</keyword>
<feature type="signal peptide" evidence="2">
    <location>
        <begin position="1"/>
        <end position="21"/>
    </location>
</feature>
<organism evidence="3">
    <name type="scientific">Zea mays</name>
    <name type="common">Maize</name>
    <dbReference type="NCBI Taxonomy" id="4577"/>
    <lineage>
        <taxon>Eukaryota</taxon>
        <taxon>Viridiplantae</taxon>
        <taxon>Streptophyta</taxon>
        <taxon>Embryophyta</taxon>
        <taxon>Tracheophyta</taxon>
        <taxon>Spermatophyta</taxon>
        <taxon>Magnoliopsida</taxon>
        <taxon>Liliopsida</taxon>
        <taxon>Poales</taxon>
        <taxon>Poaceae</taxon>
        <taxon>PACMAD clade</taxon>
        <taxon>Panicoideae</taxon>
        <taxon>Andropogonodae</taxon>
        <taxon>Andropogoneae</taxon>
        <taxon>Tripsacinae</taxon>
        <taxon>Zea</taxon>
    </lineage>
</organism>
<feature type="compositionally biased region" description="Basic residues" evidence="1">
    <location>
        <begin position="74"/>
        <end position="106"/>
    </location>
</feature>
<dbReference type="AlphaFoldDB" id="A0A1R3PTH3"/>
<reference evidence="3" key="1">
    <citation type="submission" date="2015-12" db="EMBL/GenBank/DDBJ databases">
        <title>Update maize B73 reference genome by single molecule sequencing technologies.</title>
        <authorList>
            <consortium name="Maize Genome Sequencing Project"/>
            <person name="Ware D."/>
        </authorList>
    </citation>
    <scope>NUCLEOTIDE SEQUENCE [LARGE SCALE GENOMIC DNA]</scope>
    <source>
        <tissue evidence="3">Seedling</tissue>
    </source>
</reference>
<feature type="chain" id="PRO_5010254516" evidence="2">
    <location>
        <begin position="22"/>
        <end position="175"/>
    </location>
</feature>
<keyword evidence="2" id="KW-0732">Signal</keyword>
<protein>
    <submittedName>
        <fullName evidence="3">Duplicated homeodomain-like superfamily protein</fullName>
    </submittedName>
</protein>
<dbReference type="GO" id="GO:0003677">
    <property type="term" value="F:DNA binding"/>
    <property type="evidence" value="ECO:0007669"/>
    <property type="project" value="UniProtKB-KW"/>
</dbReference>
<dbReference type="EMBL" id="CM007649">
    <property type="protein sequence ID" value="ONM36367.1"/>
    <property type="molecule type" value="Genomic_DNA"/>
</dbReference>
<sequence>MDLLAFLFFPLKMAIFRFVSQAFLDGTEEVRERGLEEHLAQVRDDPDADAGGQPRAEVLHPPQLRRQGQAPVQHPRHHHRQPPRRRPRQRAAVRGHHHHQPLRRPRGHEALRVTRMKSGTVSSSSCQLAAAPSGCVVFIENKRPWPMGSISVQCTKFDKYRVQQLPRYRTIKHSI</sequence>
<name>A0A1R3PTH3_MAIZE</name>
<keyword evidence="3" id="KW-0371">Homeobox</keyword>
<evidence type="ECO:0000256" key="2">
    <source>
        <dbReference type="SAM" id="SignalP"/>
    </source>
</evidence>
<accession>A0A1R3PTH3</accession>
<gene>
    <name evidence="3" type="ORF">ZEAMMB73_Zm00001d042830</name>
</gene>
<evidence type="ECO:0000313" key="3">
    <source>
        <dbReference type="EMBL" id="ONM36367.1"/>
    </source>
</evidence>
<proteinExistence type="predicted"/>
<feature type="region of interest" description="Disordered" evidence="1">
    <location>
        <begin position="40"/>
        <end position="109"/>
    </location>
</feature>